<sequence>MNELKKYFQELLYLVGKDKRKLPFFFLLFLFSSLLDVVGLGLIVSYIQLIVSPENINEGYIYDIQEFFGVHQPPNEILTTLGASLLLVFLIKAVFGIYVENKLIIFGELQRSLLQSKLMWAYQHISFLDFLSKNTSYYINLINTSTYYHGSAVRTALKLLSNSIITIAVLIMLTLTSPIVSLLIILFLGTLVVAYSYFLKDRII</sequence>
<feature type="domain" description="ABC transmembrane type-1" evidence="5">
    <location>
        <begin position="26"/>
        <end position="200"/>
    </location>
</feature>
<dbReference type="Gene3D" id="1.20.1560.10">
    <property type="entry name" value="ABC transporter type 1, transmembrane domain"/>
    <property type="match status" value="1"/>
</dbReference>
<evidence type="ECO:0000313" key="6">
    <source>
        <dbReference type="EMBL" id="SVB89497.1"/>
    </source>
</evidence>
<protein>
    <recommendedName>
        <fullName evidence="5">ABC transmembrane type-1 domain-containing protein</fullName>
    </recommendedName>
</protein>
<feature type="transmembrane region" description="Helical" evidence="4">
    <location>
        <begin position="179"/>
        <end position="199"/>
    </location>
</feature>
<feature type="transmembrane region" description="Helical" evidence="4">
    <location>
        <begin position="24"/>
        <end position="47"/>
    </location>
</feature>
<evidence type="ECO:0000259" key="5">
    <source>
        <dbReference type="PROSITE" id="PS50929"/>
    </source>
</evidence>
<evidence type="ECO:0000256" key="1">
    <source>
        <dbReference type="ARBA" id="ARBA00022692"/>
    </source>
</evidence>
<dbReference type="PROSITE" id="PS50929">
    <property type="entry name" value="ABC_TM1F"/>
    <property type="match status" value="1"/>
</dbReference>
<dbReference type="AlphaFoldDB" id="A0A382HRB4"/>
<evidence type="ECO:0000256" key="4">
    <source>
        <dbReference type="SAM" id="Phobius"/>
    </source>
</evidence>
<gene>
    <name evidence="6" type="ORF">METZ01_LOCUS242351</name>
</gene>
<dbReference type="EMBL" id="UINC01062662">
    <property type="protein sequence ID" value="SVB89497.1"/>
    <property type="molecule type" value="Genomic_DNA"/>
</dbReference>
<feature type="non-terminal residue" evidence="6">
    <location>
        <position position="204"/>
    </location>
</feature>
<dbReference type="InterPro" id="IPR036640">
    <property type="entry name" value="ABC1_TM_sf"/>
</dbReference>
<keyword evidence="3 4" id="KW-0472">Membrane</keyword>
<keyword evidence="1 4" id="KW-0812">Transmembrane</keyword>
<evidence type="ECO:0000256" key="2">
    <source>
        <dbReference type="ARBA" id="ARBA00022989"/>
    </source>
</evidence>
<evidence type="ECO:0000256" key="3">
    <source>
        <dbReference type="ARBA" id="ARBA00023136"/>
    </source>
</evidence>
<organism evidence="6">
    <name type="scientific">marine metagenome</name>
    <dbReference type="NCBI Taxonomy" id="408172"/>
    <lineage>
        <taxon>unclassified sequences</taxon>
        <taxon>metagenomes</taxon>
        <taxon>ecological metagenomes</taxon>
    </lineage>
</organism>
<reference evidence="6" key="1">
    <citation type="submission" date="2018-05" db="EMBL/GenBank/DDBJ databases">
        <authorList>
            <person name="Lanie J.A."/>
            <person name="Ng W.-L."/>
            <person name="Kazmierczak K.M."/>
            <person name="Andrzejewski T.M."/>
            <person name="Davidsen T.M."/>
            <person name="Wayne K.J."/>
            <person name="Tettelin H."/>
            <person name="Glass J.I."/>
            <person name="Rusch D."/>
            <person name="Podicherti R."/>
            <person name="Tsui H.-C.T."/>
            <person name="Winkler M.E."/>
        </authorList>
    </citation>
    <scope>NUCLEOTIDE SEQUENCE</scope>
</reference>
<feature type="transmembrane region" description="Helical" evidence="4">
    <location>
        <begin position="77"/>
        <end position="99"/>
    </location>
</feature>
<dbReference type="InterPro" id="IPR011527">
    <property type="entry name" value="ABC1_TM_dom"/>
</dbReference>
<dbReference type="SUPFAM" id="SSF90123">
    <property type="entry name" value="ABC transporter transmembrane region"/>
    <property type="match status" value="1"/>
</dbReference>
<accession>A0A382HRB4</accession>
<dbReference type="GO" id="GO:0005524">
    <property type="term" value="F:ATP binding"/>
    <property type="evidence" value="ECO:0007669"/>
    <property type="project" value="InterPro"/>
</dbReference>
<feature type="transmembrane region" description="Helical" evidence="4">
    <location>
        <begin position="155"/>
        <end position="173"/>
    </location>
</feature>
<name>A0A382HRB4_9ZZZZ</name>
<dbReference type="GO" id="GO:0016020">
    <property type="term" value="C:membrane"/>
    <property type="evidence" value="ECO:0007669"/>
    <property type="project" value="InterPro"/>
</dbReference>
<keyword evidence="2 4" id="KW-1133">Transmembrane helix</keyword>
<proteinExistence type="predicted"/>
<dbReference type="GO" id="GO:0140359">
    <property type="term" value="F:ABC-type transporter activity"/>
    <property type="evidence" value="ECO:0007669"/>
    <property type="project" value="InterPro"/>
</dbReference>